<keyword evidence="6" id="KW-0732">Signal</keyword>
<dbReference type="PRINTS" id="PR01021">
    <property type="entry name" value="OMPADOMAIN"/>
</dbReference>
<dbReference type="Proteomes" id="UP000033572">
    <property type="component" value="Unassembled WGS sequence"/>
</dbReference>
<dbReference type="GeneID" id="94445136"/>
<evidence type="ECO:0000313" key="8">
    <source>
        <dbReference type="EMBL" id="KJL24178.1"/>
    </source>
</evidence>
<evidence type="ECO:0000256" key="5">
    <source>
        <dbReference type="SAM" id="MobiDB-lite"/>
    </source>
</evidence>
<dbReference type="InterPro" id="IPR036737">
    <property type="entry name" value="OmpA-like_sf"/>
</dbReference>
<reference evidence="8 9" key="1">
    <citation type="submission" date="2015-02" db="EMBL/GenBank/DDBJ databases">
        <title>Draft genome sequences of ten Microbacterium spp. with emphasis on heavy metal contaminated environments.</title>
        <authorList>
            <person name="Corretto E."/>
        </authorList>
    </citation>
    <scope>NUCLEOTIDE SEQUENCE [LARGE SCALE GENOMIC DNA]</scope>
    <source>
        <strain evidence="8 9">DSM 12966</strain>
    </source>
</reference>
<dbReference type="AlphaFoldDB" id="A0A0F0KTJ2"/>
<name>A0A0F0KTJ2_9MICO</name>
<evidence type="ECO:0000256" key="4">
    <source>
        <dbReference type="PROSITE-ProRule" id="PRU00473"/>
    </source>
</evidence>
<dbReference type="GO" id="GO:0009279">
    <property type="term" value="C:cell outer membrane"/>
    <property type="evidence" value="ECO:0007669"/>
    <property type="project" value="UniProtKB-SubCell"/>
</dbReference>
<evidence type="ECO:0000256" key="1">
    <source>
        <dbReference type="ARBA" id="ARBA00004442"/>
    </source>
</evidence>
<dbReference type="GO" id="GO:0016491">
    <property type="term" value="F:oxidoreductase activity"/>
    <property type="evidence" value="ECO:0007669"/>
    <property type="project" value="UniProtKB-KW"/>
</dbReference>
<evidence type="ECO:0000256" key="6">
    <source>
        <dbReference type="SAM" id="SignalP"/>
    </source>
</evidence>
<evidence type="ECO:0000259" key="7">
    <source>
        <dbReference type="PROSITE" id="PS51123"/>
    </source>
</evidence>
<dbReference type="PROSITE" id="PS51123">
    <property type="entry name" value="OMPA_2"/>
    <property type="match status" value="1"/>
</dbReference>
<dbReference type="Pfam" id="PF00691">
    <property type="entry name" value="OmpA"/>
    <property type="match status" value="1"/>
</dbReference>
<sequence length="407" mass="41074">MTSTPRAPHRIRRGLTLGLALASATALILSGCAAEPSATPAPSTAAPAASTPTPTSTGPSALTVSGYDVGQFPPVPLFVLPDLSLLDSSASAFTIEVNEALAGIPGVVATPAHCDADGTVISGNGTAYLYGDGSGTFTGPDGSVQNFGDGSGTSTINGVTIQNFGDGAGTYTDGTVTIQNFGDGAGNYADASKTVQIFGDGSGNYTDGETTIQNFGDGSGNYADGETTIQNFGDGSGNYTDGNITIQNFGDGTARVGGQLLDAEPLPPVPKLGVFPPLGALAPLESCGTTLTFEDGVLFDFDRSEIRPDAAATLDAVARVFTTLDVSEAHVSGHTDAIGTDAENQKLSEDRADSVVDALEGRGVTTSLSADGFGETRPVAANEVGGVDNPAGRQLNRRVEIFIPAAL</sequence>
<keyword evidence="9" id="KW-1185">Reference proteome</keyword>
<dbReference type="InterPro" id="IPR006665">
    <property type="entry name" value="OmpA-like"/>
</dbReference>
<dbReference type="PANTHER" id="PTHR30329">
    <property type="entry name" value="STATOR ELEMENT OF FLAGELLAR MOTOR COMPLEX"/>
    <property type="match status" value="1"/>
</dbReference>
<organism evidence="8 9">
    <name type="scientific">Microbacterium foliorum</name>
    <dbReference type="NCBI Taxonomy" id="104336"/>
    <lineage>
        <taxon>Bacteria</taxon>
        <taxon>Bacillati</taxon>
        <taxon>Actinomycetota</taxon>
        <taxon>Actinomycetes</taxon>
        <taxon>Micrococcales</taxon>
        <taxon>Microbacteriaceae</taxon>
        <taxon>Microbacterium</taxon>
    </lineage>
</organism>
<comment type="caution">
    <text evidence="8">The sequence shown here is derived from an EMBL/GenBank/DDBJ whole genome shotgun (WGS) entry which is preliminary data.</text>
</comment>
<proteinExistence type="predicted"/>
<dbReference type="EMBL" id="JYIU01000033">
    <property type="protein sequence ID" value="KJL24178.1"/>
    <property type="molecule type" value="Genomic_DNA"/>
</dbReference>
<evidence type="ECO:0000256" key="2">
    <source>
        <dbReference type="ARBA" id="ARBA00023136"/>
    </source>
</evidence>
<dbReference type="PATRIC" id="fig|104336.4.peg.778"/>
<feature type="domain" description="OmpA-like" evidence="7">
    <location>
        <begin position="286"/>
        <end position="407"/>
    </location>
</feature>
<feature type="signal peptide" evidence="6">
    <location>
        <begin position="1"/>
        <end position="33"/>
    </location>
</feature>
<dbReference type="SUPFAM" id="SSF103088">
    <property type="entry name" value="OmpA-like"/>
    <property type="match status" value="1"/>
</dbReference>
<accession>A0A0F0KTJ2</accession>
<dbReference type="RefSeq" id="WP_045253182.1">
    <property type="nucleotide sequence ID" value="NZ_CP031425.1"/>
</dbReference>
<feature type="chain" id="PRO_5039374694" evidence="6">
    <location>
        <begin position="34"/>
        <end position="407"/>
    </location>
</feature>
<keyword evidence="3" id="KW-0998">Cell outer membrane</keyword>
<dbReference type="InterPro" id="IPR006664">
    <property type="entry name" value="OMP_bac"/>
</dbReference>
<dbReference type="EC" id="1.97.1.12" evidence="8"/>
<keyword evidence="2 4" id="KW-0472">Membrane</keyword>
<dbReference type="InterPro" id="IPR050330">
    <property type="entry name" value="Bact_OuterMem_StrucFunc"/>
</dbReference>
<dbReference type="PANTHER" id="PTHR30329:SF21">
    <property type="entry name" value="LIPOPROTEIN YIAD-RELATED"/>
    <property type="match status" value="1"/>
</dbReference>
<evidence type="ECO:0000313" key="9">
    <source>
        <dbReference type="Proteomes" id="UP000033572"/>
    </source>
</evidence>
<feature type="region of interest" description="Disordered" evidence="5">
    <location>
        <begin position="39"/>
        <end position="59"/>
    </location>
</feature>
<protein>
    <submittedName>
        <fullName evidence="8">Photosystem I P700 chlorophyll a apoprotein A2</fullName>
        <ecNumber evidence="8">1.97.1.12</ecNumber>
    </submittedName>
</protein>
<dbReference type="PROSITE" id="PS51257">
    <property type="entry name" value="PROKAR_LIPOPROTEIN"/>
    <property type="match status" value="1"/>
</dbReference>
<evidence type="ECO:0000256" key="3">
    <source>
        <dbReference type="ARBA" id="ARBA00023237"/>
    </source>
</evidence>
<gene>
    <name evidence="8" type="primary">psaB</name>
    <name evidence="8" type="ORF">RN50_00757</name>
</gene>
<dbReference type="CDD" id="cd07185">
    <property type="entry name" value="OmpA_C-like"/>
    <property type="match status" value="1"/>
</dbReference>
<keyword evidence="8" id="KW-0560">Oxidoreductase</keyword>
<dbReference type="KEGG" id="mfol:DXT68_12095"/>
<dbReference type="Gene3D" id="3.30.1330.60">
    <property type="entry name" value="OmpA-like domain"/>
    <property type="match status" value="1"/>
</dbReference>
<comment type="subcellular location">
    <subcellularLocation>
        <location evidence="1">Cell outer membrane</location>
    </subcellularLocation>
</comment>